<dbReference type="AlphaFoldDB" id="A0A9P1EJ37"/>
<dbReference type="Proteomes" id="UP001152484">
    <property type="component" value="Unassembled WGS sequence"/>
</dbReference>
<protein>
    <submittedName>
        <fullName evidence="1">Uncharacterized protein</fullName>
    </submittedName>
</protein>
<gene>
    <name evidence="1" type="ORF">CEURO_LOCUS18982</name>
</gene>
<evidence type="ECO:0000313" key="2">
    <source>
        <dbReference type="Proteomes" id="UP001152484"/>
    </source>
</evidence>
<name>A0A9P1EJ37_CUSEU</name>
<sequence>MVGDGGLLLLKILTDELGEEGLCIWSWPGGSVASSFLPFLVADVKTETYSPEADFVFSIGDFIRDQTWGSEGDNKLGQKDHYVDKEIEWIPKRRKLSKLKYWEGRGARIKRTGMAVSYSITPHLEDKVVVKGGVMIET</sequence>
<proteinExistence type="predicted"/>
<dbReference type="EMBL" id="CAMAPE010000054">
    <property type="protein sequence ID" value="CAH9110849.1"/>
    <property type="molecule type" value="Genomic_DNA"/>
</dbReference>
<evidence type="ECO:0000313" key="1">
    <source>
        <dbReference type="EMBL" id="CAH9110849.1"/>
    </source>
</evidence>
<reference evidence="1" key="1">
    <citation type="submission" date="2022-07" db="EMBL/GenBank/DDBJ databases">
        <authorList>
            <person name="Macas J."/>
            <person name="Novak P."/>
            <person name="Neumann P."/>
        </authorList>
    </citation>
    <scope>NUCLEOTIDE SEQUENCE</scope>
</reference>
<accession>A0A9P1EJ37</accession>
<keyword evidence="2" id="KW-1185">Reference proteome</keyword>
<organism evidence="1 2">
    <name type="scientific">Cuscuta europaea</name>
    <name type="common">European dodder</name>
    <dbReference type="NCBI Taxonomy" id="41803"/>
    <lineage>
        <taxon>Eukaryota</taxon>
        <taxon>Viridiplantae</taxon>
        <taxon>Streptophyta</taxon>
        <taxon>Embryophyta</taxon>
        <taxon>Tracheophyta</taxon>
        <taxon>Spermatophyta</taxon>
        <taxon>Magnoliopsida</taxon>
        <taxon>eudicotyledons</taxon>
        <taxon>Gunneridae</taxon>
        <taxon>Pentapetalae</taxon>
        <taxon>asterids</taxon>
        <taxon>lamiids</taxon>
        <taxon>Solanales</taxon>
        <taxon>Convolvulaceae</taxon>
        <taxon>Cuscuteae</taxon>
        <taxon>Cuscuta</taxon>
        <taxon>Cuscuta subgen. Cuscuta</taxon>
    </lineage>
</organism>
<comment type="caution">
    <text evidence="1">The sequence shown here is derived from an EMBL/GenBank/DDBJ whole genome shotgun (WGS) entry which is preliminary data.</text>
</comment>